<name>A0A897N8M4_9EURY</name>
<dbReference type="EMBL" id="CP064788">
    <property type="protein sequence ID" value="QSG08854.1"/>
    <property type="molecule type" value="Genomic_DNA"/>
</dbReference>
<accession>A0A897N8M4</accession>
<evidence type="ECO:0000313" key="1">
    <source>
        <dbReference type="EMBL" id="QSG08854.1"/>
    </source>
</evidence>
<dbReference type="Proteomes" id="UP000662973">
    <property type="component" value="Chromosome"/>
</dbReference>
<dbReference type="InterPro" id="IPR029063">
    <property type="entry name" value="SAM-dependent_MTases_sf"/>
</dbReference>
<evidence type="ECO:0000313" key="2">
    <source>
        <dbReference type="Proteomes" id="UP000662973"/>
    </source>
</evidence>
<sequence>MDPNEGMLSRAKEKIDVDYHAAGVPGIPVDSEFDVVVAIDVGEADDSRYARIVQMNPDGHVCVDMRPITPFNDLDIALALAEHGLDIEPVDGYGPDDDRTVFVCTPR</sequence>
<dbReference type="SUPFAM" id="SSF53335">
    <property type="entry name" value="S-adenosyl-L-methionine-dependent methyltransferases"/>
    <property type="match status" value="1"/>
</dbReference>
<reference evidence="1 2" key="1">
    <citation type="submission" date="2020-11" db="EMBL/GenBank/DDBJ databases">
        <title>Carbohydrate-dependent, anaerobic sulfur respiration: A novel catabolism in halophilic archaea.</title>
        <authorList>
            <person name="Sorokin D.Y."/>
            <person name="Messina E."/>
            <person name="Smedile F."/>
            <person name="La Cono V."/>
            <person name="Hallsworth J.E."/>
            <person name="Yakimov M.M."/>
        </authorList>
    </citation>
    <scope>NUCLEOTIDE SEQUENCE [LARGE SCALE GENOMIC DNA]</scope>
    <source>
        <strain evidence="1 2">HSR12-2</strain>
    </source>
</reference>
<keyword evidence="2" id="KW-1185">Reference proteome</keyword>
<dbReference type="Gene3D" id="3.40.50.150">
    <property type="entry name" value="Vaccinia Virus protein VP39"/>
    <property type="match status" value="1"/>
</dbReference>
<dbReference type="KEGG" id="hds:HSR122_1460"/>
<gene>
    <name evidence="1" type="ORF">HSR122_1460</name>
</gene>
<proteinExistence type="predicted"/>
<protein>
    <submittedName>
        <fullName evidence="1">Uncharacterized protein</fullName>
    </submittedName>
</protein>
<dbReference type="AlphaFoldDB" id="A0A897N8M4"/>
<organism evidence="1 2">
    <name type="scientific">Halapricum desulfuricans</name>
    <dbReference type="NCBI Taxonomy" id="2841257"/>
    <lineage>
        <taxon>Archaea</taxon>
        <taxon>Methanobacteriati</taxon>
        <taxon>Methanobacteriota</taxon>
        <taxon>Stenosarchaea group</taxon>
        <taxon>Halobacteria</taxon>
        <taxon>Halobacteriales</taxon>
        <taxon>Haloarculaceae</taxon>
        <taxon>Halapricum</taxon>
    </lineage>
</organism>